<evidence type="ECO:0000313" key="2">
    <source>
        <dbReference type="Proteomes" id="UP001180515"/>
    </source>
</evidence>
<comment type="caution">
    <text evidence="1">The sequence shown here is derived from an EMBL/GenBank/DDBJ whole genome shotgun (WGS) entry which is preliminary data.</text>
</comment>
<name>A0AAE4L1A3_9STRE</name>
<dbReference type="InterPro" id="IPR027417">
    <property type="entry name" value="P-loop_NTPase"/>
</dbReference>
<reference evidence="1" key="1">
    <citation type="submission" date="2023-03" db="EMBL/GenBank/DDBJ databases">
        <authorList>
            <person name="Shen W."/>
            <person name="Cai J."/>
        </authorList>
    </citation>
    <scope>NUCLEOTIDE SEQUENCE</scope>
    <source>
        <strain evidence="1">P82-2</strain>
    </source>
</reference>
<dbReference type="Gene3D" id="3.40.50.300">
    <property type="entry name" value="P-loop containing nucleotide triphosphate hydrolases"/>
    <property type="match status" value="1"/>
</dbReference>
<dbReference type="AlphaFoldDB" id="A0AAE4L1A3"/>
<dbReference type="SUPFAM" id="SSF52540">
    <property type="entry name" value="P-loop containing nucleoside triphosphate hydrolases"/>
    <property type="match status" value="1"/>
</dbReference>
<dbReference type="Proteomes" id="UP001180515">
    <property type="component" value="Unassembled WGS sequence"/>
</dbReference>
<keyword evidence="1" id="KW-0067">ATP-binding</keyword>
<proteinExistence type="predicted"/>
<dbReference type="EMBL" id="JARQAG010000033">
    <property type="protein sequence ID" value="MDT2732749.1"/>
    <property type="molecule type" value="Genomic_DNA"/>
</dbReference>
<sequence>MKSNIQSTSKVFLMCGPAGSGKSTLAKKLSKEFDMVRLSFDVESFKRGIVKHPLPEEIENEIKELLDEKLIQYLESNQHVILDYSFWSKQSRRDYINLLKQYQVEPIIYYLNCPKDVVISRIKERNGKHSDDIILDLDTAKLYFDHFEIPTEDERKIIVVDSY</sequence>
<dbReference type="GO" id="GO:0005524">
    <property type="term" value="F:ATP binding"/>
    <property type="evidence" value="ECO:0007669"/>
    <property type="project" value="UniProtKB-KW"/>
</dbReference>
<dbReference type="Pfam" id="PF13671">
    <property type="entry name" value="AAA_33"/>
    <property type="match status" value="1"/>
</dbReference>
<protein>
    <submittedName>
        <fullName evidence="1">ATP-binding protein</fullName>
    </submittedName>
</protein>
<gene>
    <name evidence="1" type="ORF">P7G31_11090</name>
</gene>
<keyword evidence="1" id="KW-0547">Nucleotide-binding</keyword>
<accession>A0AAE4L1A3</accession>
<dbReference type="RefSeq" id="WP_311981760.1">
    <property type="nucleotide sequence ID" value="NZ_JARQAG010000033.1"/>
</dbReference>
<organism evidence="1 2">
    <name type="scientific">Streptococcus parauberis</name>
    <dbReference type="NCBI Taxonomy" id="1348"/>
    <lineage>
        <taxon>Bacteria</taxon>
        <taxon>Bacillati</taxon>
        <taxon>Bacillota</taxon>
        <taxon>Bacilli</taxon>
        <taxon>Lactobacillales</taxon>
        <taxon>Streptococcaceae</taxon>
        <taxon>Streptococcus</taxon>
    </lineage>
</organism>
<evidence type="ECO:0000313" key="1">
    <source>
        <dbReference type="EMBL" id="MDT2732749.1"/>
    </source>
</evidence>